<organism evidence="1 2">
    <name type="scientific">Schistosoma margrebowiei</name>
    <dbReference type="NCBI Taxonomy" id="48269"/>
    <lineage>
        <taxon>Eukaryota</taxon>
        <taxon>Metazoa</taxon>
        <taxon>Spiralia</taxon>
        <taxon>Lophotrochozoa</taxon>
        <taxon>Platyhelminthes</taxon>
        <taxon>Trematoda</taxon>
        <taxon>Digenea</taxon>
        <taxon>Strigeidida</taxon>
        <taxon>Schistosomatoidea</taxon>
        <taxon>Schistosomatidae</taxon>
        <taxon>Schistosoma</taxon>
    </lineage>
</organism>
<evidence type="ECO:0000313" key="2">
    <source>
        <dbReference type="Proteomes" id="UP000277204"/>
    </source>
</evidence>
<protein>
    <submittedName>
        <fullName evidence="1">Uncharacterized protein</fullName>
    </submittedName>
</protein>
<dbReference type="AlphaFoldDB" id="A0A183LH55"/>
<proteinExistence type="predicted"/>
<evidence type="ECO:0000313" key="1">
    <source>
        <dbReference type="EMBL" id="VDO57157.1"/>
    </source>
</evidence>
<dbReference type="EMBL" id="UZAI01000870">
    <property type="protein sequence ID" value="VDO57157.1"/>
    <property type="molecule type" value="Genomic_DNA"/>
</dbReference>
<keyword evidence="2" id="KW-1185">Reference proteome</keyword>
<sequence length="84" mass="9327">MQEKVTSVAAASVAVDLQYNMACNNPITIDGEDLEDVKIFTYLDSMIDEHSGSYANVKGTDQESKNSIFTTEEHLELKTTTNQH</sequence>
<dbReference type="Proteomes" id="UP000277204">
    <property type="component" value="Unassembled WGS sequence"/>
</dbReference>
<name>A0A183LH55_9TREM</name>
<gene>
    <name evidence="1" type="ORF">SMRZ_LOCUS3130</name>
</gene>
<accession>A0A183LH55</accession>
<reference evidence="1 2" key="1">
    <citation type="submission" date="2018-11" db="EMBL/GenBank/DDBJ databases">
        <authorList>
            <consortium name="Pathogen Informatics"/>
        </authorList>
    </citation>
    <scope>NUCLEOTIDE SEQUENCE [LARGE SCALE GENOMIC DNA]</scope>
    <source>
        <strain evidence="1 2">Zambia</strain>
    </source>
</reference>